<dbReference type="PANTHER" id="PTHR30537:SF74">
    <property type="entry name" value="HTH-TYPE TRANSCRIPTIONAL REGULATOR TRPI"/>
    <property type="match status" value="1"/>
</dbReference>
<name>A0A1Y6IX79_9VIBR</name>
<dbReference type="GO" id="GO:0043565">
    <property type="term" value="F:sequence-specific DNA binding"/>
    <property type="evidence" value="ECO:0007669"/>
    <property type="project" value="TreeGrafter"/>
</dbReference>
<dbReference type="InterPro" id="IPR000847">
    <property type="entry name" value="LysR_HTH_N"/>
</dbReference>
<dbReference type="InterPro" id="IPR036388">
    <property type="entry name" value="WH-like_DNA-bd_sf"/>
</dbReference>
<feature type="domain" description="HTH lysR-type" evidence="5">
    <location>
        <begin position="1"/>
        <end position="59"/>
    </location>
</feature>
<dbReference type="GO" id="GO:0003700">
    <property type="term" value="F:DNA-binding transcription factor activity"/>
    <property type="evidence" value="ECO:0007669"/>
    <property type="project" value="InterPro"/>
</dbReference>
<evidence type="ECO:0000259" key="5">
    <source>
        <dbReference type="PROSITE" id="PS50931"/>
    </source>
</evidence>
<dbReference type="SUPFAM" id="SSF46785">
    <property type="entry name" value="Winged helix' DNA-binding domain"/>
    <property type="match status" value="1"/>
</dbReference>
<dbReference type="PRINTS" id="PR00039">
    <property type="entry name" value="HTHLYSR"/>
</dbReference>
<gene>
    <name evidence="7" type="primary">gcvA_7</name>
    <name evidence="6" type="ORF">SBX37_07815</name>
    <name evidence="7" type="ORF">VIM7927_03573</name>
</gene>
<dbReference type="Proteomes" id="UP001283366">
    <property type="component" value="Unassembled WGS sequence"/>
</dbReference>
<evidence type="ECO:0000256" key="1">
    <source>
        <dbReference type="ARBA" id="ARBA00009437"/>
    </source>
</evidence>
<reference evidence="6 9" key="2">
    <citation type="submission" date="2023-11" db="EMBL/GenBank/DDBJ databases">
        <title>Plant-associative lifestyle of Vibrio porteresiae and its evolutionary dynamics.</title>
        <authorList>
            <person name="Rameshkumar N."/>
            <person name="Kirti K."/>
        </authorList>
    </citation>
    <scope>NUCLEOTIDE SEQUENCE [LARGE SCALE GENOMIC DNA]</scope>
    <source>
        <strain evidence="6 9">MSSRF38</strain>
    </source>
</reference>
<evidence type="ECO:0000256" key="4">
    <source>
        <dbReference type="ARBA" id="ARBA00023163"/>
    </source>
</evidence>
<dbReference type="InterPro" id="IPR036390">
    <property type="entry name" value="WH_DNA-bd_sf"/>
</dbReference>
<evidence type="ECO:0000256" key="2">
    <source>
        <dbReference type="ARBA" id="ARBA00023015"/>
    </source>
</evidence>
<dbReference type="InterPro" id="IPR005119">
    <property type="entry name" value="LysR_subst-bd"/>
</dbReference>
<sequence>MRHLKSFHIFHVAAQSVSFTQAAEVLCLTHGAVSKQIKVLEQYTGQQLFERQGRQMVLTQAGRLLKQYTDVAFQALEEGKERLQQQDPSVLEISCEPTLTMRWLMPRLDGFFRETGIDVRLSTAGGPVRLGRSGLSLAIRRDDFVIDRDYRRTVLVDEWIGPVCTVDYWRQNSQSPERMKRLHTRTRPHAWDDWLSRDNQRNLHSFGQDQHFEHFYFSLQAAADGLGIAMSSYPLIVDELKKGRLIAPYGFLRSGHRYVVLQLPDSDSQAESELIAWLTDQMSLCCPVEEAEGYLAP</sequence>
<dbReference type="PANTHER" id="PTHR30537">
    <property type="entry name" value="HTH-TYPE TRANSCRIPTIONAL REGULATOR"/>
    <property type="match status" value="1"/>
</dbReference>
<accession>A0A1Y6IX79</accession>
<dbReference type="Gene3D" id="1.10.10.10">
    <property type="entry name" value="Winged helix-like DNA-binding domain superfamily/Winged helix DNA-binding domain"/>
    <property type="match status" value="1"/>
</dbReference>
<keyword evidence="4" id="KW-0804">Transcription</keyword>
<dbReference type="Proteomes" id="UP000196125">
    <property type="component" value="Unassembled WGS sequence"/>
</dbReference>
<dbReference type="OrthoDB" id="6787458at2"/>
<comment type="similarity">
    <text evidence="1">Belongs to the LysR transcriptional regulatory family.</text>
</comment>
<dbReference type="AlphaFoldDB" id="A0A1Y6IX79"/>
<dbReference type="SUPFAM" id="SSF53850">
    <property type="entry name" value="Periplasmic binding protein-like II"/>
    <property type="match status" value="1"/>
</dbReference>
<dbReference type="EMBL" id="JAWRCO010000001">
    <property type="protein sequence ID" value="MDW6002762.1"/>
    <property type="molecule type" value="Genomic_DNA"/>
</dbReference>
<dbReference type="RefSeq" id="WP_087482281.1">
    <property type="nucleotide sequence ID" value="NZ_AP024883.1"/>
</dbReference>
<keyword evidence="9" id="KW-1185">Reference proteome</keyword>
<dbReference type="PROSITE" id="PS50931">
    <property type="entry name" value="HTH_LYSR"/>
    <property type="match status" value="1"/>
</dbReference>
<evidence type="ECO:0000313" key="6">
    <source>
        <dbReference type="EMBL" id="MDW6002762.1"/>
    </source>
</evidence>
<dbReference type="Pfam" id="PF03466">
    <property type="entry name" value="LysR_substrate"/>
    <property type="match status" value="1"/>
</dbReference>
<dbReference type="EMBL" id="FXXI01000009">
    <property type="protein sequence ID" value="SMS02254.1"/>
    <property type="molecule type" value="Genomic_DNA"/>
</dbReference>
<keyword evidence="2" id="KW-0805">Transcription regulation</keyword>
<protein>
    <submittedName>
        <fullName evidence="7">Glycine cleavage system transcriptional activator</fullName>
    </submittedName>
    <submittedName>
        <fullName evidence="6">LysR family transcriptional regulator</fullName>
    </submittedName>
</protein>
<evidence type="ECO:0000313" key="9">
    <source>
        <dbReference type="Proteomes" id="UP001283366"/>
    </source>
</evidence>
<reference evidence="7 8" key="1">
    <citation type="submission" date="2017-05" db="EMBL/GenBank/DDBJ databases">
        <authorList>
            <person name="Song R."/>
            <person name="Chenine A.L."/>
            <person name="Ruprecht R.M."/>
        </authorList>
    </citation>
    <scope>NUCLEOTIDE SEQUENCE [LARGE SCALE GENOMIC DNA]</scope>
    <source>
        <strain evidence="7 8">CECT 7927</strain>
    </source>
</reference>
<organism evidence="7 8">
    <name type="scientific">Vibrio mangrovi</name>
    <dbReference type="NCBI Taxonomy" id="474394"/>
    <lineage>
        <taxon>Bacteria</taxon>
        <taxon>Pseudomonadati</taxon>
        <taxon>Pseudomonadota</taxon>
        <taxon>Gammaproteobacteria</taxon>
        <taxon>Vibrionales</taxon>
        <taxon>Vibrionaceae</taxon>
        <taxon>Vibrio</taxon>
    </lineage>
</organism>
<evidence type="ECO:0000313" key="8">
    <source>
        <dbReference type="Proteomes" id="UP000196125"/>
    </source>
</evidence>
<evidence type="ECO:0000256" key="3">
    <source>
        <dbReference type="ARBA" id="ARBA00023125"/>
    </source>
</evidence>
<dbReference type="Gene3D" id="3.40.190.10">
    <property type="entry name" value="Periplasmic binding protein-like II"/>
    <property type="match status" value="2"/>
</dbReference>
<dbReference type="GO" id="GO:0006351">
    <property type="term" value="P:DNA-templated transcription"/>
    <property type="evidence" value="ECO:0007669"/>
    <property type="project" value="TreeGrafter"/>
</dbReference>
<proteinExistence type="inferred from homology"/>
<keyword evidence="3" id="KW-0238">DNA-binding</keyword>
<evidence type="ECO:0000313" key="7">
    <source>
        <dbReference type="EMBL" id="SMS02254.1"/>
    </source>
</evidence>
<dbReference type="Pfam" id="PF00126">
    <property type="entry name" value="HTH_1"/>
    <property type="match status" value="1"/>
</dbReference>
<dbReference type="InterPro" id="IPR058163">
    <property type="entry name" value="LysR-type_TF_proteobact-type"/>
</dbReference>